<comment type="caution">
    <text evidence="1">The sequence shown here is derived from an EMBL/GenBank/DDBJ whole genome shotgun (WGS) entry which is preliminary data.</text>
</comment>
<name>A0A6A3J5S1_9STRA</name>
<protein>
    <submittedName>
        <fullName evidence="1">Uncharacterized protein</fullName>
    </submittedName>
</protein>
<reference evidence="1 3" key="1">
    <citation type="submission" date="2018-09" db="EMBL/GenBank/DDBJ databases">
        <title>Genomic investigation of the strawberry pathogen Phytophthora fragariae indicates pathogenicity is determined by transcriptional variation in three key races.</title>
        <authorList>
            <person name="Adams T.M."/>
            <person name="Armitage A.D."/>
            <person name="Sobczyk M.K."/>
            <person name="Bates H.J."/>
            <person name="Dunwell J.M."/>
            <person name="Nellist C.F."/>
            <person name="Harrison R.J."/>
        </authorList>
    </citation>
    <scope>NUCLEOTIDE SEQUENCE [LARGE SCALE GENOMIC DNA]</scope>
    <source>
        <strain evidence="1 3">SCRP249</strain>
        <strain evidence="2 4">SCRP333</strain>
    </source>
</reference>
<evidence type="ECO:0000313" key="2">
    <source>
        <dbReference type="EMBL" id="KAE9301107.1"/>
    </source>
</evidence>
<dbReference type="Gene3D" id="1.25.40.20">
    <property type="entry name" value="Ankyrin repeat-containing domain"/>
    <property type="match status" value="2"/>
</dbReference>
<dbReference type="PANTHER" id="PTHR46586:SF3">
    <property type="entry name" value="ANKYRIN REPEAT-CONTAINING PROTEIN"/>
    <property type="match status" value="1"/>
</dbReference>
<evidence type="ECO:0000313" key="3">
    <source>
        <dbReference type="Proteomes" id="UP000429607"/>
    </source>
</evidence>
<dbReference type="SUPFAM" id="SSF48403">
    <property type="entry name" value="Ankyrin repeat"/>
    <property type="match status" value="1"/>
</dbReference>
<gene>
    <name evidence="1" type="ORF">PR001_g21442</name>
    <name evidence="2" type="ORF">PR003_g22603</name>
</gene>
<sequence>MDYLYKLGPTACAFGNAMIAAVEGGQTSSVKWLLSNHVYDVNSMKGIRAIDRSAENGHLEILKMFHELSSYECVEAKRRKVGVSDSWWSVAVDPLYSAAKGGRLEVLKWFQSNRMQKCYAGAMDIAATYGHLEIVKWLHLNRFEGCTSDAMNGAAAHGHLEVVQWLYSNYSDRCTRRAMYDAAEFGQLQIVKWLYENCPMSHSRMAIDKAIRSGHLRVAIWLQQRFPEYRVGDELGSRKDLVSVDGSWDSANALEVLLWLHSRDDYVLRSWFLETLRYRLSGRWENPNLMVHITNWLDERYTDSP</sequence>
<dbReference type="Pfam" id="PF13637">
    <property type="entry name" value="Ank_4"/>
    <property type="match status" value="1"/>
</dbReference>
<dbReference type="Proteomes" id="UP000434957">
    <property type="component" value="Unassembled WGS sequence"/>
</dbReference>
<dbReference type="PANTHER" id="PTHR46586">
    <property type="entry name" value="ANKYRIN REPEAT-CONTAINING PROTEIN"/>
    <property type="match status" value="1"/>
</dbReference>
<accession>A0A6A3J5S1</accession>
<dbReference type="InterPro" id="IPR002110">
    <property type="entry name" value="Ankyrin_rpt"/>
</dbReference>
<evidence type="ECO:0000313" key="1">
    <source>
        <dbReference type="EMBL" id="KAE8990599.1"/>
    </source>
</evidence>
<dbReference type="Proteomes" id="UP000429607">
    <property type="component" value="Unassembled WGS sequence"/>
</dbReference>
<proteinExistence type="predicted"/>
<evidence type="ECO:0000313" key="4">
    <source>
        <dbReference type="Proteomes" id="UP000434957"/>
    </source>
</evidence>
<dbReference type="InterPro" id="IPR052050">
    <property type="entry name" value="SecEffector_AnkRepeat"/>
</dbReference>
<dbReference type="AlphaFoldDB" id="A0A6A3J5S1"/>
<organism evidence="1 3">
    <name type="scientific">Phytophthora rubi</name>
    <dbReference type="NCBI Taxonomy" id="129364"/>
    <lineage>
        <taxon>Eukaryota</taxon>
        <taxon>Sar</taxon>
        <taxon>Stramenopiles</taxon>
        <taxon>Oomycota</taxon>
        <taxon>Peronosporomycetes</taxon>
        <taxon>Peronosporales</taxon>
        <taxon>Peronosporaceae</taxon>
        <taxon>Phytophthora</taxon>
    </lineage>
</organism>
<dbReference type="EMBL" id="QXFT01002261">
    <property type="protein sequence ID" value="KAE9301107.1"/>
    <property type="molecule type" value="Genomic_DNA"/>
</dbReference>
<dbReference type="InterPro" id="IPR036770">
    <property type="entry name" value="Ankyrin_rpt-contain_sf"/>
</dbReference>
<keyword evidence="4" id="KW-1185">Reference proteome</keyword>
<dbReference type="EMBL" id="QXFV01002244">
    <property type="protein sequence ID" value="KAE8990599.1"/>
    <property type="molecule type" value="Genomic_DNA"/>
</dbReference>